<proteinExistence type="inferred from homology"/>
<dbReference type="InterPro" id="IPR024096">
    <property type="entry name" value="NO_sig/Golgi_transp_ligand-bd"/>
</dbReference>
<comment type="subcellular location">
    <subcellularLocation>
        <location evidence="2">Endoplasmic reticulum</location>
    </subcellularLocation>
    <subcellularLocation>
        <location evidence="1">Golgi apparatus</location>
        <location evidence="1">cis-Golgi network</location>
    </subcellularLocation>
</comment>
<keyword evidence="5" id="KW-0256">Endoplasmic reticulum</keyword>
<dbReference type="GO" id="GO:0030008">
    <property type="term" value="C:TRAPP complex"/>
    <property type="evidence" value="ECO:0007669"/>
    <property type="project" value="InterPro"/>
</dbReference>
<evidence type="ECO:0000256" key="3">
    <source>
        <dbReference type="ARBA" id="ARBA00006218"/>
    </source>
</evidence>
<evidence type="ECO:0000256" key="7">
    <source>
        <dbReference type="ARBA" id="ARBA00023034"/>
    </source>
</evidence>
<keyword evidence="6" id="KW-0931">ER-Golgi transport</keyword>
<name>A0A0H5QKB8_9EUKA</name>
<sequence length="105" mass="11580">MGRVAFKMFLGVTATVQDWAEDGSGFSFILPAKNNPLVEFVELPKEYADLTMCALVAGAVRGALEMIQVRVETSVIRDSLKGDDCTEIRVIRKGIIREEFNPGDD</sequence>
<dbReference type="GO" id="GO:0048193">
    <property type="term" value="P:Golgi vesicle transport"/>
    <property type="evidence" value="ECO:0007669"/>
    <property type="project" value="InterPro"/>
</dbReference>
<dbReference type="GO" id="GO:0005783">
    <property type="term" value="C:endoplasmic reticulum"/>
    <property type="evidence" value="ECO:0007669"/>
    <property type="project" value="UniProtKB-SubCell"/>
</dbReference>
<dbReference type="Gene3D" id="3.30.1380.20">
    <property type="entry name" value="Trafficking protein particle complex subunit 3"/>
    <property type="match status" value="1"/>
</dbReference>
<comment type="similarity">
    <text evidence="3">Belongs to the TRAPP small subunits family. BET3 subfamily.</text>
</comment>
<evidence type="ECO:0000256" key="1">
    <source>
        <dbReference type="ARBA" id="ARBA00004222"/>
    </source>
</evidence>
<evidence type="ECO:0000256" key="4">
    <source>
        <dbReference type="ARBA" id="ARBA00022448"/>
    </source>
</evidence>
<organism evidence="8">
    <name type="scientific">Spongospora subterranea</name>
    <dbReference type="NCBI Taxonomy" id="70186"/>
    <lineage>
        <taxon>Eukaryota</taxon>
        <taxon>Sar</taxon>
        <taxon>Rhizaria</taxon>
        <taxon>Endomyxa</taxon>
        <taxon>Phytomyxea</taxon>
        <taxon>Plasmodiophorida</taxon>
        <taxon>Plasmodiophoridae</taxon>
        <taxon>Spongospora</taxon>
    </lineage>
</organism>
<dbReference type="SUPFAM" id="SSF111126">
    <property type="entry name" value="Ligand-binding domain in the NO signalling and Golgi transport"/>
    <property type="match status" value="1"/>
</dbReference>
<dbReference type="InterPro" id="IPR007194">
    <property type="entry name" value="TRAPP_component"/>
</dbReference>
<dbReference type="Pfam" id="PF04051">
    <property type="entry name" value="TRAPP"/>
    <property type="match status" value="1"/>
</dbReference>
<dbReference type="AlphaFoldDB" id="A0A0H5QKB8"/>
<evidence type="ECO:0000256" key="5">
    <source>
        <dbReference type="ARBA" id="ARBA00022824"/>
    </source>
</evidence>
<dbReference type="InterPro" id="IPR016721">
    <property type="entry name" value="Bet3"/>
</dbReference>
<keyword evidence="7" id="KW-0333">Golgi apparatus</keyword>
<evidence type="ECO:0000313" key="8">
    <source>
        <dbReference type="EMBL" id="CRZ02067.1"/>
    </source>
</evidence>
<evidence type="ECO:0000256" key="6">
    <source>
        <dbReference type="ARBA" id="ARBA00022892"/>
    </source>
</evidence>
<evidence type="ECO:0000256" key="2">
    <source>
        <dbReference type="ARBA" id="ARBA00004240"/>
    </source>
</evidence>
<accession>A0A0H5QKB8</accession>
<dbReference type="PANTHER" id="PTHR13048">
    <property type="entry name" value="TRAFFICKING PROTEIN PARTICLE COMPLEX SUBUNIT 3"/>
    <property type="match status" value="1"/>
</dbReference>
<protein>
    <recommendedName>
        <fullName evidence="9">Trafficking protein particle complex subunit</fullName>
    </recommendedName>
</protein>
<reference evidence="8" key="1">
    <citation type="submission" date="2015-04" db="EMBL/GenBank/DDBJ databases">
        <title>The genome sequence of the plant pathogenic Rhizarian Plasmodiophora brassicae reveals insights in its biotrophic life cycle and the origin of chitin synthesis.</title>
        <authorList>
            <person name="Schwelm A."/>
            <person name="Fogelqvist J."/>
            <person name="Knaust A."/>
            <person name="Julke S."/>
            <person name="Lilja T."/>
            <person name="Dhandapani V."/>
            <person name="Bonilla-Rosso G."/>
            <person name="Karlsson M."/>
            <person name="Shevchenko A."/>
            <person name="Choi S.R."/>
            <person name="Kim H.G."/>
            <person name="Park J.Y."/>
            <person name="Lim Y.P."/>
            <person name="Ludwig-Muller J."/>
            <person name="Dixelius C."/>
        </authorList>
    </citation>
    <scope>NUCLEOTIDE SEQUENCE</scope>
    <source>
        <tissue evidence="8">Potato root galls</tissue>
    </source>
</reference>
<dbReference type="EMBL" id="HACM01001625">
    <property type="protein sequence ID" value="CRZ02067.1"/>
    <property type="molecule type" value="Transcribed_RNA"/>
</dbReference>
<evidence type="ECO:0008006" key="9">
    <source>
        <dbReference type="Google" id="ProtNLM"/>
    </source>
</evidence>
<dbReference type="GO" id="GO:0005794">
    <property type="term" value="C:Golgi apparatus"/>
    <property type="evidence" value="ECO:0007669"/>
    <property type="project" value="UniProtKB-SubCell"/>
</dbReference>
<keyword evidence="4" id="KW-0813">Transport</keyword>